<evidence type="ECO:0000313" key="2">
    <source>
        <dbReference type="EMBL" id="CUR51359.1"/>
    </source>
</evidence>
<dbReference type="KEGG" id="ndv:NDEV_0594"/>
<dbReference type="Proteomes" id="UP000196239">
    <property type="component" value="Chromosome 1"/>
</dbReference>
<dbReference type="AlphaFoldDB" id="A0A128A1W7"/>
<proteinExistence type="predicted"/>
<keyword evidence="1" id="KW-1133">Transmembrane helix</keyword>
<protein>
    <submittedName>
        <fullName evidence="2">Uncharacterized protein</fullName>
    </submittedName>
</protein>
<gene>
    <name evidence="2" type="ORF">NDEV_0594</name>
</gene>
<reference evidence="3" key="1">
    <citation type="submission" date="2015-10" db="EMBL/GenBank/DDBJ databases">
        <authorList>
            <person name="Lehtovirta-Morley L.E."/>
            <person name="Vieille C."/>
        </authorList>
    </citation>
    <scope>NUCLEOTIDE SEQUENCE [LARGE SCALE GENOMIC DNA]</scope>
</reference>
<evidence type="ECO:0000313" key="3">
    <source>
        <dbReference type="Proteomes" id="UP000196239"/>
    </source>
</evidence>
<evidence type="ECO:0000256" key="1">
    <source>
        <dbReference type="SAM" id="Phobius"/>
    </source>
</evidence>
<sequence length="414" mass="45869">MKTLCLSIIVLVVSLGIANNIAFADNTNNVNIVDIHTQPSSIKVGDVFKITATLENNSPDPISVVIDDCEGPFAVTFDNHVAVQNNNFTCAYSLFHQTLNSNETTIKTSPGTTLVYKAVATGTTNATITFSYYTKNQTDPTKPEIRQTMSKSFLFDIYDNNTNISILHSTVPIIPSLLTPLKQFKSGIAANDVKCKEGLQFIMKNENGQPACVTPNTFDELITRGWASSIWYRYTILEQSNGTSGETYSHVIMKYEGSEESYPVSGKAVPWSNTVPPNLSENYTEYCAMSTATRGYFQNLGIIPHDIRFNQFANVGHNYGSPTNTQIETDFFVVLGSAKYNSTMMNSGFYMVDSRYEYNSQSLLDCNSTSPIHTDVEGGNANRTSMVPEFPLTVPVMLISIVLTIALYKIRFRK</sequence>
<feature type="transmembrane region" description="Helical" evidence="1">
    <location>
        <begin position="390"/>
        <end position="408"/>
    </location>
</feature>
<keyword evidence="1" id="KW-0812">Transmembrane</keyword>
<accession>A0A128A1W7</accession>
<name>A0A128A1W7_9ARCH</name>
<keyword evidence="1" id="KW-0472">Membrane</keyword>
<organism evidence="2 3">
    <name type="scientific">Nitrosotalea devaniterrae</name>
    <dbReference type="NCBI Taxonomy" id="1078905"/>
    <lineage>
        <taxon>Archaea</taxon>
        <taxon>Nitrososphaerota</taxon>
        <taxon>Nitrososphaeria</taxon>
        <taxon>Nitrosotaleales</taxon>
        <taxon>Nitrosotaleaceae</taxon>
        <taxon>Nitrosotalea</taxon>
    </lineage>
</organism>
<keyword evidence="3" id="KW-1185">Reference proteome</keyword>
<dbReference type="EMBL" id="LN890280">
    <property type="protein sequence ID" value="CUR51359.1"/>
    <property type="molecule type" value="Genomic_DNA"/>
</dbReference>